<comment type="caution">
    <text evidence="1">The sequence shown here is derived from an EMBL/GenBank/DDBJ whole genome shotgun (WGS) entry which is preliminary data.</text>
</comment>
<gene>
    <name evidence="1" type="ORF">H6F99_10835</name>
</gene>
<keyword evidence="2" id="KW-1185">Reference proteome</keyword>
<proteinExistence type="predicted"/>
<organism evidence="1 2">
    <name type="scientific">Aphanizomenon flos-aquae FACHB-1040</name>
    <dbReference type="NCBI Taxonomy" id="2692887"/>
    <lineage>
        <taxon>Bacteria</taxon>
        <taxon>Bacillati</taxon>
        <taxon>Cyanobacteriota</taxon>
        <taxon>Cyanophyceae</taxon>
        <taxon>Nostocales</taxon>
        <taxon>Aphanizomenonaceae</taxon>
        <taxon>Aphanizomenon</taxon>
    </lineage>
</organism>
<reference evidence="1 2" key="1">
    <citation type="journal article" date="2020" name="ISME J.">
        <title>Comparative genomics reveals insights into cyanobacterial evolution and habitat adaptation.</title>
        <authorList>
            <person name="Chen M.Y."/>
            <person name="Teng W.K."/>
            <person name="Zhao L."/>
            <person name="Hu C.X."/>
            <person name="Zhou Y.K."/>
            <person name="Han B.P."/>
            <person name="Song L.R."/>
            <person name="Shu W.S."/>
        </authorList>
    </citation>
    <scope>NUCLEOTIDE SEQUENCE [LARGE SCALE GENOMIC DNA]</scope>
    <source>
        <strain evidence="1 2">FACHB-1040</strain>
    </source>
</reference>
<evidence type="ECO:0000313" key="1">
    <source>
        <dbReference type="EMBL" id="MBD2278773.1"/>
    </source>
</evidence>
<dbReference type="SUPFAM" id="SSF55729">
    <property type="entry name" value="Acyl-CoA N-acyltransferases (Nat)"/>
    <property type="match status" value="1"/>
</dbReference>
<dbReference type="InterPro" id="IPR016181">
    <property type="entry name" value="Acyl_CoA_acyltransferase"/>
</dbReference>
<evidence type="ECO:0008006" key="3">
    <source>
        <dbReference type="Google" id="ProtNLM"/>
    </source>
</evidence>
<protein>
    <recommendedName>
        <fullName evidence="3">GNAT family N-acetyltransferase</fullName>
    </recommendedName>
</protein>
<accession>A0ABR8BV06</accession>
<dbReference type="Gene3D" id="3.40.630.30">
    <property type="match status" value="1"/>
</dbReference>
<dbReference type="RefSeq" id="WP_053538812.1">
    <property type="nucleotide sequence ID" value="NZ_JACJQT010000024.1"/>
</dbReference>
<dbReference type="Proteomes" id="UP000606721">
    <property type="component" value="Unassembled WGS sequence"/>
</dbReference>
<dbReference type="EMBL" id="JACJQT010000024">
    <property type="protein sequence ID" value="MBD2278773.1"/>
    <property type="molecule type" value="Genomic_DNA"/>
</dbReference>
<sequence length="105" mass="11995">MSYIQRIATLEDTSALVPPWKTFAEARSLADQSMPIIPDFDYERYVAYQLGKPLSFCFVLEYEEELVGFISMYLYDEAPPPNLPSDLEVLENPFKPRRVGAVLGL</sequence>
<evidence type="ECO:0000313" key="2">
    <source>
        <dbReference type="Proteomes" id="UP000606721"/>
    </source>
</evidence>
<name>A0ABR8BV06_APHFL</name>